<name>A0A520MP97_9GAMM</name>
<accession>A0A520MP97</accession>
<keyword evidence="1" id="KW-0732">Signal</keyword>
<organism evidence="2 3">
    <name type="scientific">SAR92 clade bacterium</name>
    <dbReference type="NCBI Taxonomy" id="2315479"/>
    <lineage>
        <taxon>Bacteria</taxon>
        <taxon>Pseudomonadati</taxon>
        <taxon>Pseudomonadota</taxon>
        <taxon>Gammaproteobacteria</taxon>
        <taxon>Cellvibrionales</taxon>
        <taxon>Porticoccaceae</taxon>
        <taxon>SAR92 clade</taxon>
    </lineage>
</organism>
<comment type="caution">
    <text evidence="2">The sequence shown here is derived from an EMBL/GenBank/DDBJ whole genome shotgun (WGS) entry which is preliminary data.</text>
</comment>
<feature type="signal peptide" evidence="1">
    <location>
        <begin position="1"/>
        <end position="18"/>
    </location>
</feature>
<evidence type="ECO:0008006" key="4">
    <source>
        <dbReference type="Google" id="ProtNLM"/>
    </source>
</evidence>
<dbReference type="AlphaFoldDB" id="A0A520MP97"/>
<evidence type="ECO:0000313" key="3">
    <source>
        <dbReference type="Proteomes" id="UP000315889"/>
    </source>
</evidence>
<protein>
    <recommendedName>
        <fullName evidence="4">NIPSNAP domain-containing protein</fullName>
    </recommendedName>
</protein>
<evidence type="ECO:0000313" key="2">
    <source>
        <dbReference type="EMBL" id="RZO23039.1"/>
    </source>
</evidence>
<gene>
    <name evidence="2" type="ORF">EVB03_01375</name>
</gene>
<dbReference type="EMBL" id="SHBP01000001">
    <property type="protein sequence ID" value="RZO23039.1"/>
    <property type="molecule type" value="Genomic_DNA"/>
</dbReference>
<feature type="chain" id="PRO_5022105125" description="NIPSNAP domain-containing protein" evidence="1">
    <location>
        <begin position="19"/>
        <end position="145"/>
    </location>
</feature>
<sequence>MKNIFLIAILFFAFSSFAEVYEDYAPSEEHVQLTVVSVEPNYLDDYLVKLKRTWVRGMEIQKELGYIVDYSVYTSDSANSPNVWLTITYENMAAMQPSEEKYKAVNKEWMKRHGDENEEIDEISKGYEDIRKMVDSQIINKVNFK</sequence>
<dbReference type="Proteomes" id="UP000315889">
    <property type="component" value="Unassembled WGS sequence"/>
</dbReference>
<evidence type="ECO:0000256" key="1">
    <source>
        <dbReference type="SAM" id="SignalP"/>
    </source>
</evidence>
<reference evidence="2 3" key="1">
    <citation type="submission" date="2019-02" db="EMBL/GenBank/DDBJ databases">
        <title>Prokaryotic population dynamics and viral predation in marine succession experiment using metagenomics: the confinement effect.</title>
        <authorList>
            <person name="Haro-Moreno J.M."/>
            <person name="Rodriguez-Valera F."/>
            <person name="Lopez-Perez M."/>
        </authorList>
    </citation>
    <scope>NUCLEOTIDE SEQUENCE [LARGE SCALE GENOMIC DNA]</scope>
    <source>
        <strain evidence="2">MED-G170</strain>
    </source>
</reference>
<proteinExistence type="predicted"/>